<dbReference type="Proteomes" id="UP000262969">
    <property type="component" value="Unassembled WGS sequence"/>
</dbReference>
<dbReference type="Pfam" id="PF14070">
    <property type="entry name" value="YjfB_motility"/>
    <property type="match status" value="1"/>
</dbReference>
<dbReference type="AlphaFoldDB" id="A0A3D2X729"/>
<gene>
    <name evidence="1" type="ORF">DHW61_11065</name>
</gene>
<proteinExistence type="predicted"/>
<organism evidence="1 2">
    <name type="scientific">Lachnoclostridium phytofermentans</name>
    <dbReference type="NCBI Taxonomy" id="66219"/>
    <lineage>
        <taxon>Bacteria</taxon>
        <taxon>Bacillati</taxon>
        <taxon>Bacillota</taxon>
        <taxon>Clostridia</taxon>
        <taxon>Lachnospirales</taxon>
        <taxon>Lachnospiraceae</taxon>
    </lineage>
</organism>
<reference evidence="1 2" key="1">
    <citation type="journal article" date="2018" name="Nat. Biotechnol.">
        <title>A standardized bacterial taxonomy based on genome phylogeny substantially revises the tree of life.</title>
        <authorList>
            <person name="Parks D.H."/>
            <person name="Chuvochina M."/>
            <person name="Waite D.W."/>
            <person name="Rinke C."/>
            <person name="Skarshewski A."/>
            <person name="Chaumeil P.A."/>
            <person name="Hugenholtz P."/>
        </authorList>
    </citation>
    <scope>NUCLEOTIDE SEQUENCE [LARGE SCALE GENOMIC DNA]</scope>
    <source>
        <strain evidence="1">UBA11728</strain>
    </source>
</reference>
<evidence type="ECO:0000313" key="2">
    <source>
        <dbReference type="Proteomes" id="UP000262969"/>
    </source>
</evidence>
<dbReference type="InterPro" id="IPR025906">
    <property type="entry name" value="YjfB_motility"/>
</dbReference>
<sequence>MDIAALSMASSQANLMTQVNTAVLAMNLSSIKEMGENITKLMEQSVTPNLGQTIDVTC</sequence>
<protein>
    <submittedName>
        <fullName evidence="1">Putative motility protein</fullName>
    </submittedName>
</protein>
<dbReference type="EMBL" id="DPVV01000371">
    <property type="protein sequence ID" value="HCL02931.1"/>
    <property type="molecule type" value="Genomic_DNA"/>
</dbReference>
<evidence type="ECO:0000313" key="1">
    <source>
        <dbReference type="EMBL" id="HCL02931.1"/>
    </source>
</evidence>
<name>A0A3D2X729_9FIRM</name>
<comment type="caution">
    <text evidence="1">The sequence shown here is derived from an EMBL/GenBank/DDBJ whole genome shotgun (WGS) entry which is preliminary data.</text>
</comment>
<accession>A0A3D2X729</accession>